<organism evidence="5 6">
    <name type="scientific">Leifsonia poae</name>
    <dbReference type="NCBI Taxonomy" id="110933"/>
    <lineage>
        <taxon>Bacteria</taxon>
        <taxon>Bacillati</taxon>
        <taxon>Actinomycetota</taxon>
        <taxon>Actinomycetes</taxon>
        <taxon>Micrococcales</taxon>
        <taxon>Microbacteriaceae</taxon>
        <taxon>Leifsonia</taxon>
    </lineage>
</organism>
<protein>
    <recommendedName>
        <fullName evidence="4">D-isomer specific 2-hydroxyacid dehydrogenase NAD-binding domain-containing protein</fullName>
    </recommendedName>
</protein>
<reference evidence="5" key="1">
    <citation type="journal article" date="2014" name="Int. J. Syst. Evol. Microbiol.">
        <title>Complete genome sequence of Corynebacterium casei LMG S-19264T (=DSM 44701T), isolated from a smear-ripened cheese.</title>
        <authorList>
            <consortium name="US DOE Joint Genome Institute (JGI-PGF)"/>
            <person name="Walter F."/>
            <person name="Albersmeier A."/>
            <person name="Kalinowski J."/>
            <person name="Ruckert C."/>
        </authorList>
    </citation>
    <scope>NUCLEOTIDE SEQUENCE</scope>
    <source>
        <strain evidence="5">VKM Ac-1401</strain>
    </source>
</reference>
<feature type="region of interest" description="Disordered" evidence="3">
    <location>
        <begin position="1"/>
        <end position="27"/>
    </location>
</feature>
<dbReference type="CDD" id="cd12159">
    <property type="entry name" value="2-Hacid_dh_2"/>
    <property type="match status" value="1"/>
</dbReference>
<dbReference type="GO" id="GO:0030267">
    <property type="term" value="F:glyoxylate reductase (NADPH) activity"/>
    <property type="evidence" value="ECO:0007669"/>
    <property type="project" value="TreeGrafter"/>
</dbReference>
<feature type="domain" description="D-isomer specific 2-hydroxyacid dehydrogenase NAD-binding" evidence="4">
    <location>
        <begin position="159"/>
        <end position="319"/>
    </location>
</feature>
<gene>
    <name evidence="5" type="ORF">GCM10017584_35740</name>
</gene>
<keyword evidence="1" id="KW-0560">Oxidoreductase</keyword>
<feature type="compositionally biased region" description="Low complexity" evidence="3">
    <location>
        <begin position="8"/>
        <end position="27"/>
    </location>
</feature>
<dbReference type="InterPro" id="IPR006140">
    <property type="entry name" value="D-isomer_DH_NAD-bd"/>
</dbReference>
<dbReference type="InterPro" id="IPR050223">
    <property type="entry name" value="D-isomer_2-hydroxyacid_DH"/>
</dbReference>
<dbReference type="PROSITE" id="PS00671">
    <property type="entry name" value="D_2_HYDROXYACID_DH_3"/>
    <property type="match status" value="1"/>
</dbReference>
<reference evidence="5" key="2">
    <citation type="submission" date="2023-01" db="EMBL/GenBank/DDBJ databases">
        <authorList>
            <person name="Sun Q."/>
            <person name="Evtushenko L."/>
        </authorList>
    </citation>
    <scope>NUCLEOTIDE SEQUENCE</scope>
    <source>
        <strain evidence="5">VKM Ac-1401</strain>
    </source>
</reference>
<dbReference type="Pfam" id="PF02826">
    <property type="entry name" value="2-Hacid_dh_C"/>
    <property type="match status" value="1"/>
</dbReference>
<dbReference type="InterPro" id="IPR036291">
    <property type="entry name" value="NAD(P)-bd_dom_sf"/>
</dbReference>
<dbReference type="AlphaFoldDB" id="A0A9W6M1J5"/>
<proteinExistence type="predicted"/>
<evidence type="ECO:0000256" key="3">
    <source>
        <dbReference type="SAM" id="MobiDB-lite"/>
    </source>
</evidence>
<evidence type="ECO:0000313" key="6">
    <source>
        <dbReference type="Proteomes" id="UP001142372"/>
    </source>
</evidence>
<dbReference type="PANTHER" id="PTHR10996:SF178">
    <property type="entry name" value="2-HYDROXYACID DEHYDROGENASE YGL185C-RELATED"/>
    <property type="match status" value="1"/>
</dbReference>
<keyword evidence="2" id="KW-0520">NAD</keyword>
<dbReference type="GO" id="GO:0051287">
    <property type="term" value="F:NAD binding"/>
    <property type="evidence" value="ECO:0007669"/>
    <property type="project" value="InterPro"/>
</dbReference>
<dbReference type="PANTHER" id="PTHR10996">
    <property type="entry name" value="2-HYDROXYACID DEHYDROGENASE-RELATED"/>
    <property type="match status" value="1"/>
</dbReference>
<sequence>MSAEPTNPAASHSASGSPAAVSSAAATPSQHRAVLAVDVTEVPAAERPQSGPIAVLPQPEQQFVDAVRAGGGTVADPSPETRGVVWLSYREAAGLADLLEKNPQIGWVQLPYAGVDAFADILAAEARPGLLWTSAKGAYAQPVAEHALALTLALLRVLPKRVVARTWATEQEGRSLYGLKVVIIGAGGIALELIRLLEPFGCDITIVRRSPDAVPGAARTVTVEGLGSVLPEADVVVVAAALTGGTRGLLGRDELAAMKSTAYLVNIARGGLVDTDALVDALASGEIAGAGLDVTDPEPLPDGHPLWDEPRCLITPHQADTPEMTAPLLAERIRLNTRAFLDDGRFVGLVDPAAGY</sequence>
<dbReference type="GO" id="GO:0005829">
    <property type="term" value="C:cytosol"/>
    <property type="evidence" value="ECO:0007669"/>
    <property type="project" value="TreeGrafter"/>
</dbReference>
<dbReference type="EMBL" id="BSEN01000015">
    <property type="protein sequence ID" value="GLJ78000.1"/>
    <property type="molecule type" value="Genomic_DNA"/>
</dbReference>
<dbReference type="Proteomes" id="UP001142372">
    <property type="component" value="Unassembled WGS sequence"/>
</dbReference>
<evidence type="ECO:0000259" key="4">
    <source>
        <dbReference type="Pfam" id="PF02826"/>
    </source>
</evidence>
<comment type="caution">
    <text evidence="5">The sequence shown here is derived from an EMBL/GenBank/DDBJ whole genome shotgun (WGS) entry which is preliminary data.</text>
</comment>
<evidence type="ECO:0000256" key="2">
    <source>
        <dbReference type="ARBA" id="ARBA00023027"/>
    </source>
</evidence>
<name>A0A9W6M1J5_9MICO</name>
<accession>A0A9W6M1J5</accession>
<dbReference type="Gene3D" id="3.40.50.720">
    <property type="entry name" value="NAD(P)-binding Rossmann-like Domain"/>
    <property type="match status" value="2"/>
</dbReference>
<evidence type="ECO:0000313" key="5">
    <source>
        <dbReference type="EMBL" id="GLJ78000.1"/>
    </source>
</evidence>
<dbReference type="GO" id="GO:0016618">
    <property type="term" value="F:hydroxypyruvate reductase [NAD(P)H] activity"/>
    <property type="evidence" value="ECO:0007669"/>
    <property type="project" value="TreeGrafter"/>
</dbReference>
<dbReference type="InterPro" id="IPR029753">
    <property type="entry name" value="D-isomer_DH_CS"/>
</dbReference>
<keyword evidence="6" id="KW-1185">Reference proteome</keyword>
<evidence type="ECO:0000256" key="1">
    <source>
        <dbReference type="ARBA" id="ARBA00023002"/>
    </source>
</evidence>
<dbReference type="SUPFAM" id="SSF51735">
    <property type="entry name" value="NAD(P)-binding Rossmann-fold domains"/>
    <property type="match status" value="1"/>
</dbReference>